<sequence>MTIVYFCRTWHFLGRCSFTLAWPIRFRGDSARKRRRLNQKRYKLIKVA</sequence>
<accession>A0A2P2KD15</accession>
<organism evidence="1">
    <name type="scientific">Rhizophora mucronata</name>
    <name type="common">Asiatic mangrove</name>
    <dbReference type="NCBI Taxonomy" id="61149"/>
    <lineage>
        <taxon>Eukaryota</taxon>
        <taxon>Viridiplantae</taxon>
        <taxon>Streptophyta</taxon>
        <taxon>Embryophyta</taxon>
        <taxon>Tracheophyta</taxon>
        <taxon>Spermatophyta</taxon>
        <taxon>Magnoliopsida</taxon>
        <taxon>eudicotyledons</taxon>
        <taxon>Gunneridae</taxon>
        <taxon>Pentapetalae</taxon>
        <taxon>rosids</taxon>
        <taxon>fabids</taxon>
        <taxon>Malpighiales</taxon>
        <taxon>Rhizophoraceae</taxon>
        <taxon>Rhizophora</taxon>
    </lineage>
</organism>
<proteinExistence type="predicted"/>
<dbReference type="EMBL" id="GGEC01023139">
    <property type="protein sequence ID" value="MBX03623.1"/>
    <property type="molecule type" value="Transcribed_RNA"/>
</dbReference>
<reference evidence="1" key="1">
    <citation type="submission" date="2018-02" db="EMBL/GenBank/DDBJ databases">
        <title>Rhizophora mucronata_Transcriptome.</title>
        <authorList>
            <person name="Meera S.P."/>
            <person name="Sreeshan A."/>
            <person name="Augustine A."/>
        </authorList>
    </citation>
    <scope>NUCLEOTIDE SEQUENCE</scope>
    <source>
        <tissue evidence="1">Leaf</tissue>
    </source>
</reference>
<name>A0A2P2KD15_RHIMU</name>
<evidence type="ECO:0000313" key="1">
    <source>
        <dbReference type="EMBL" id="MBX03623.1"/>
    </source>
</evidence>
<protein>
    <submittedName>
        <fullName evidence="1">Uncharacterized protein</fullName>
    </submittedName>
</protein>
<dbReference type="AlphaFoldDB" id="A0A2P2KD15"/>